<comment type="caution">
    <text evidence="1">The sequence shown here is derived from an EMBL/GenBank/DDBJ whole genome shotgun (WGS) entry which is preliminary data.</text>
</comment>
<dbReference type="RefSeq" id="WP_105219907.1">
    <property type="nucleotide sequence ID" value="NZ_CAWNSU010000049.1"/>
</dbReference>
<evidence type="ECO:0000313" key="2">
    <source>
        <dbReference type="Proteomes" id="UP000441797"/>
    </source>
</evidence>
<dbReference type="Proteomes" id="UP000441797">
    <property type="component" value="Unassembled WGS sequence"/>
</dbReference>
<accession>A0A6N8FYX7</accession>
<proteinExistence type="predicted"/>
<dbReference type="EMBL" id="NAPY01000027">
    <property type="protein sequence ID" value="MUL37822.1"/>
    <property type="molecule type" value="Genomic_DNA"/>
</dbReference>
<organism evidence="1 2">
    <name type="scientific">Gloeocapsopsis dulcis AAB1 = 1H9</name>
    <dbReference type="NCBI Taxonomy" id="1433147"/>
    <lineage>
        <taxon>Bacteria</taxon>
        <taxon>Bacillati</taxon>
        <taxon>Cyanobacteriota</taxon>
        <taxon>Cyanophyceae</taxon>
        <taxon>Oscillatoriophycideae</taxon>
        <taxon>Chroococcales</taxon>
        <taxon>Chroococcaceae</taxon>
        <taxon>Gloeocapsopsis</taxon>
        <taxon>Gloeocapsopsis dulcis</taxon>
    </lineage>
</organism>
<name>A0A6N8FYX7_9CHRO</name>
<reference evidence="1 2" key="1">
    <citation type="journal article" date="2019" name="Front. Microbiol.">
        <title>Genomic Features for Desiccation Tolerance and Sugar Biosynthesis in the Extremophile Gloeocapsopsis sp. UTEX B3054.</title>
        <authorList>
            <person name="Urrejola C."/>
            <person name="Alcorta J."/>
            <person name="Salas L."/>
            <person name="Vasquez M."/>
            <person name="Polz M.F."/>
            <person name="Vicuna R."/>
            <person name="Diez B."/>
        </authorList>
    </citation>
    <scope>NUCLEOTIDE SEQUENCE [LARGE SCALE GENOMIC DNA]</scope>
    <source>
        <strain evidence="1 2">1H9</strain>
    </source>
</reference>
<sequence>MAIADLRKSDMMAHLLDALDAGKDIGHYGRLVFAMVARHFLSEKELIEHLQKDRDFSEEEARSLYQQVQGKDYNPPRRERVLEWQQQQDFPICPNPDDPDACNVYKDLQFPEEIYEQISEYHEQKGS</sequence>
<dbReference type="OrthoDB" id="5513068at2"/>
<evidence type="ECO:0000313" key="1">
    <source>
        <dbReference type="EMBL" id="MUL37822.1"/>
    </source>
</evidence>
<dbReference type="AlphaFoldDB" id="A0A6N8FYX7"/>
<protein>
    <submittedName>
        <fullName evidence="1">Uncharacterized protein</fullName>
    </submittedName>
</protein>
<keyword evidence="2" id="KW-1185">Reference proteome</keyword>
<gene>
    <name evidence="1" type="ORF">BWI75_16185</name>
</gene>